<dbReference type="AlphaFoldDB" id="A0AAE3J589"/>
<keyword evidence="1" id="KW-0677">Repeat</keyword>
<organism evidence="4 5">
    <name type="scientific">Fusicatenibacter faecihominis</name>
    <dbReference type="NCBI Taxonomy" id="2881276"/>
    <lineage>
        <taxon>Bacteria</taxon>
        <taxon>Bacillati</taxon>
        <taxon>Bacillota</taxon>
        <taxon>Clostridia</taxon>
        <taxon>Lachnospirales</taxon>
        <taxon>Lachnospiraceae</taxon>
        <taxon>Fusicatenibacter</taxon>
    </lineage>
</organism>
<evidence type="ECO:0008006" key="6">
    <source>
        <dbReference type="Google" id="ProtNLM"/>
    </source>
</evidence>
<accession>A0AAE3J589</accession>
<evidence type="ECO:0000256" key="2">
    <source>
        <dbReference type="PROSITE-ProRule" id="PRU00591"/>
    </source>
</evidence>
<dbReference type="Gene3D" id="2.10.270.10">
    <property type="entry name" value="Cholin Binding"/>
    <property type="match status" value="2"/>
</dbReference>
<dbReference type="Pfam" id="PF01473">
    <property type="entry name" value="Choline_bind_1"/>
    <property type="match status" value="1"/>
</dbReference>
<dbReference type="PROSITE" id="PS51170">
    <property type="entry name" value="CW"/>
    <property type="match status" value="2"/>
</dbReference>
<dbReference type="InterPro" id="IPR018337">
    <property type="entry name" value="Cell_wall/Cho-bd_repeat"/>
</dbReference>
<evidence type="ECO:0000256" key="1">
    <source>
        <dbReference type="ARBA" id="ARBA00022737"/>
    </source>
</evidence>
<feature type="repeat" description="Cell wall-binding" evidence="2">
    <location>
        <begin position="215"/>
        <end position="234"/>
    </location>
</feature>
<feature type="signal peptide" evidence="3">
    <location>
        <begin position="1"/>
        <end position="29"/>
    </location>
</feature>
<dbReference type="SUPFAM" id="SSF69360">
    <property type="entry name" value="Cell wall binding repeat"/>
    <property type="match status" value="1"/>
</dbReference>
<comment type="caution">
    <text evidence="4">The sequence shown here is derived from an EMBL/GenBank/DDBJ whole genome shotgun (WGS) entry which is preliminary data.</text>
</comment>
<dbReference type="RefSeq" id="WP_227614431.1">
    <property type="nucleotide sequence ID" value="NZ_JAJEPR010000004.1"/>
</dbReference>
<dbReference type="EMBL" id="JAJEPR010000004">
    <property type="protein sequence ID" value="MCC2188982.1"/>
    <property type="molecule type" value="Genomic_DNA"/>
</dbReference>
<proteinExistence type="predicted"/>
<feature type="repeat" description="Cell wall-binding" evidence="2">
    <location>
        <begin position="94"/>
        <end position="113"/>
    </location>
</feature>
<keyword evidence="5" id="KW-1185">Reference proteome</keyword>
<evidence type="ECO:0000313" key="4">
    <source>
        <dbReference type="EMBL" id="MCC2188982.1"/>
    </source>
</evidence>
<evidence type="ECO:0000256" key="3">
    <source>
        <dbReference type="SAM" id="SignalP"/>
    </source>
</evidence>
<evidence type="ECO:0000313" key="5">
    <source>
        <dbReference type="Proteomes" id="UP001197875"/>
    </source>
</evidence>
<name>A0AAE3J589_9FIRM</name>
<reference evidence="4 5" key="1">
    <citation type="submission" date="2021-10" db="EMBL/GenBank/DDBJ databases">
        <title>Anaerobic single-cell dispensing facilitates the cultivation of human gut bacteria.</title>
        <authorList>
            <person name="Afrizal A."/>
        </authorList>
    </citation>
    <scope>NUCLEOTIDE SEQUENCE [LARGE SCALE GENOMIC DNA]</scope>
    <source>
        <strain evidence="4 5">CLA-AA-H277</strain>
    </source>
</reference>
<dbReference type="SUPFAM" id="SSF52266">
    <property type="entry name" value="SGNH hydrolase"/>
    <property type="match status" value="1"/>
</dbReference>
<dbReference type="InterPro" id="IPR036514">
    <property type="entry name" value="SGNH_hydro_sf"/>
</dbReference>
<dbReference type="Gene3D" id="3.40.50.1110">
    <property type="entry name" value="SGNH hydrolase"/>
    <property type="match status" value="1"/>
</dbReference>
<gene>
    <name evidence="4" type="ORF">LKD71_03925</name>
</gene>
<feature type="chain" id="PRO_5042247666" description="Toxin A" evidence="3">
    <location>
        <begin position="30"/>
        <end position="430"/>
    </location>
</feature>
<dbReference type="Proteomes" id="UP001197875">
    <property type="component" value="Unassembled WGS sequence"/>
</dbReference>
<sequence length="430" mass="49177">MHIPNKKILSFLLACSLFSAVPLGNYSRAAETTETAKDQSLDTTSAYQNLINTMKSATNSSLILLMRSAPNQEGSFIETSQGAMFQLTSGDYLKNGWAKIKNQIYYFDKNGYRKTGWLAWQKKWYYLKKDGTLASNLWVTNGSQRWYVQEDGTRATGFVKYKKYTYYFNSFGSMVKGLRVINGKIYFFRENGTMVTGWKCLSKKVYYFTQDGSAATGWMEINGSWYYFFVNGVRVANRSIDGNYLGPNGKRVAEKQIESRHKIFCGDSRTMQLKKAVGSSETSYVYKYGIGYNWFVNEGILELKKLLLVYPQSDVILNFGVNDLGNISKYIQIYQELINTYPKAHFYVMAVNPVDDVKYPSLVQRNKTTKLVTIFNSILKSAFPDCYIDTYSYLESSGYETLDGCHYTTATCLKIYHYTLSEIQKKSGNS</sequence>
<dbReference type="Pfam" id="PF19127">
    <property type="entry name" value="Choline_bind_3"/>
    <property type="match status" value="2"/>
</dbReference>
<protein>
    <recommendedName>
        <fullName evidence="6">Toxin A</fullName>
    </recommendedName>
</protein>
<keyword evidence="3" id="KW-0732">Signal</keyword>